<proteinExistence type="predicted"/>
<dbReference type="EMBL" id="JANPWB010000010">
    <property type="protein sequence ID" value="KAJ1142636.1"/>
    <property type="molecule type" value="Genomic_DNA"/>
</dbReference>
<organism evidence="2 3">
    <name type="scientific">Pleurodeles waltl</name>
    <name type="common">Iberian ribbed newt</name>
    <dbReference type="NCBI Taxonomy" id="8319"/>
    <lineage>
        <taxon>Eukaryota</taxon>
        <taxon>Metazoa</taxon>
        <taxon>Chordata</taxon>
        <taxon>Craniata</taxon>
        <taxon>Vertebrata</taxon>
        <taxon>Euteleostomi</taxon>
        <taxon>Amphibia</taxon>
        <taxon>Batrachia</taxon>
        <taxon>Caudata</taxon>
        <taxon>Salamandroidea</taxon>
        <taxon>Salamandridae</taxon>
        <taxon>Pleurodelinae</taxon>
        <taxon>Pleurodeles</taxon>
    </lineage>
</organism>
<reference evidence="2" key="1">
    <citation type="journal article" date="2022" name="bioRxiv">
        <title>Sequencing and chromosome-scale assembly of the giantPleurodeles waltlgenome.</title>
        <authorList>
            <person name="Brown T."/>
            <person name="Elewa A."/>
            <person name="Iarovenko S."/>
            <person name="Subramanian E."/>
            <person name="Araus A.J."/>
            <person name="Petzold A."/>
            <person name="Susuki M."/>
            <person name="Suzuki K.-i.T."/>
            <person name="Hayashi T."/>
            <person name="Toyoda A."/>
            <person name="Oliveira C."/>
            <person name="Osipova E."/>
            <person name="Leigh N.D."/>
            <person name="Simon A."/>
            <person name="Yun M.H."/>
        </authorList>
    </citation>
    <scope>NUCLEOTIDE SEQUENCE</scope>
    <source>
        <strain evidence="2">20211129_DDA</strain>
        <tissue evidence="2">Liver</tissue>
    </source>
</reference>
<evidence type="ECO:0000313" key="3">
    <source>
        <dbReference type="Proteomes" id="UP001066276"/>
    </source>
</evidence>
<dbReference type="Proteomes" id="UP001066276">
    <property type="component" value="Chromosome 6"/>
</dbReference>
<dbReference type="AlphaFoldDB" id="A0AAV7QQ91"/>
<gene>
    <name evidence="2" type="ORF">NDU88_008949</name>
</gene>
<feature type="region of interest" description="Disordered" evidence="1">
    <location>
        <begin position="1"/>
        <end position="24"/>
    </location>
</feature>
<keyword evidence="3" id="KW-1185">Reference proteome</keyword>
<name>A0AAV7QQ91_PLEWA</name>
<evidence type="ECO:0000256" key="1">
    <source>
        <dbReference type="SAM" id="MobiDB-lite"/>
    </source>
</evidence>
<evidence type="ECO:0000313" key="2">
    <source>
        <dbReference type="EMBL" id="KAJ1142636.1"/>
    </source>
</evidence>
<comment type="caution">
    <text evidence="2">The sequence shown here is derived from an EMBL/GenBank/DDBJ whole genome shotgun (WGS) entry which is preliminary data.</text>
</comment>
<accession>A0AAV7QQ91</accession>
<sequence>MGAFAGRGRARPSPDLASDPLDSGGSTWEAIMSAARLEQRFLAENRNKGKRSNRSEAPPYSELLTLTCFLAQLEASYL</sequence>
<protein>
    <submittedName>
        <fullName evidence="2">Uncharacterized protein</fullName>
    </submittedName>
</protein>